<dbReference type="EC" id="4.1.3.4" evidence="3"/>
<accession>A0A1B6EG21</accession>
<evidence type="ECO:0000256" key="2">
    <source>
        <dbReference type="ARBA" id="ARBA00009405"/>
    </source>
</evidence>
<proteinExistence type="inferred from homology"/>
<dbReference type="GO" id="GO:0006552">
    <property type="term" value="P:L-leucine catabolic process"/>
    <property type="evidence" value="ECO:0007669"/>
    <property type="project" value="TreeGrafter"/>
</dbReference>
<dbReference type="GO" id="GO:0004419">
    <property type="term" value="F:hydroxymethylglutaryl-CoA lyase activity"/>
    <property type="evidence" value="ECO:0007669"/>
    <property type="project" value="UniProtKB-EC"/>
</dbReference>
<protein>
    <recommendedName>
        <fullName evidence="3">hydroxymethylglutaryl-CoA lyase</fullName>
        <ecNumber evidence="3">4.1.3.4</ecNumber>
    </recommendedName>
</protein>
<name>A0A1B6EG21_9HEMI</name>
<evidence type="ECO:0000256" key="6">
    <source>
        <dbReference type="ARBA" id="ARBA00049877"/>
    </source>
</evidence>
<dbReference type="PANTHER" id="PTHR42738">
    <property type="entry name" value="HYDROXYMETHYLGLUTARYL-COA LYASE"/>
    <property type="match status" value="1"/>
</dbReference>
<keyword evidence="5" id="KW-0456">Lyase</keyword>
<sequence length="349" mass="37351">MVLNVGLQKVSRCLVLQASCKILFFNQGLQFKSNVKNRFFTSLAQNSKHASKIPSTVRIVEVGPRDGLQNEPIPVPTEVKIELINRLSRSGLKTVEVTSFVSPKWVPQMADHAEVLRGIDRHPGVSYPVLVPNMKGLESAIKAGAEEIAIFGSASESFSQRNINCSISESLSRFHTVAESALQKGLRVRGYISCVCGCPYEGSIVPQQVAKVAEAFIAMGCYEISLGDTIGIGTPGSMKAMLEAVLEVVPIERVAVHCHDTYGQALVNILTALQMGVSVFDSSVSGLGGCPYAKGASGNIATEDLLYMLNGLGIETGVNLNSIMDASRFICNALGKKTESKVCRAIGTL</sequence>
<dbReference type="GO" id="GO:0046951">
    <property type="term" value="P:ketone body biosynthetic process"/>
    <property type="evidence" value="ECO:0007669"/>
    <property type="project" value="TreeGrafter"/>
</dbReference>
<dbReference type="SUPFAM" id="SSF51569">
    <property type="entry name" value="Aldolase"/>
    <property type="match status" value="1"/>
</dbReference>
<evidence type="ECO:0000256" key="3">
    <source>
        <dbReference type="ARBA" id="ARBA00012910"/>
    </source>
</evidence>
<dbReference type="UniPathway" id="UPA00896">
    <property type="reaction ID" value="UER00863"/>
</dbReference>
<dbReference type="InterPro" id="IPR013785">
    <property type="entry name" value="Aldolase_TIM"/>
</dbReference>
<dbReference type="CDD" id="cd07938">
    <property type="entry name" value="DRE_TIM_HMGL"/>
    <property type="match status" value="1"/>
</dbReference>
<organism evidence="8">
    <name type="scientific">Clastoptera arizonana</name>
    <name type="common">Arizona spittle bug</name>
    <dbReference type="NCBI Taxonomy" id="38151"/>
    <lineage>
        <taxon>Eukaryota</taxon>
        <taxon>Metazoa</taxon>
        <taxon>Ecdysozoa</taxon>
        <taxon>Arthropoda</taxon>
        <taxon>Hexapoda</taxon>
        <taxon>Insecta</taxon>
        <taxon>Pterygota</taxon>
        <taxon>Neoptera</taxon>
        <taxon>Paraneoptera</taxon>
        <taxon>Hemiptera</taxon>
        <taxon>Auchenorrhyncha</taxon>
        <taxon>Cercopoidea</taxon>
        <taxon>Clastopteridae</taxon>
        <taxon>Clastoptera</taxon>
    </lineage>
</organism>
<keyword evidence="4" id="KW-0479">Metal-binding</keyword>
<dbReference type="Pfam" id="PF00682">
    <property type="entry name" value="HMGL-like"/>
    <property type="match status" value="1"/>
</dbReference>
<dbReference type="NCBIfam" id="NF004283">
    <property type="entry name" value="PRK05692.1"/>
    <property type="match status" value="1"/>
</dbReference>
<comment type="catalytic activity">
    <reaction evidence="6">
        <text>(3S)-3-hydroxy-3-methylglutaryl-CoA = acetoacetate + acetyl-CoA</text>
        <dbReference type="Rhea" id="RHEA:24404"/>
        <dbReference type="ChEBI" id="CHEBI:13705"/>
        <dbReference type="ChEBI" id="CHEBI:43074"/>
        <dbReference type="ChEBI" id="CHEBI:57288"/>
        <dbReference type="EC" id="4.1.3.4"/>
    </reaction>
</comment>
<evidence type="ECO:0000256" key="1">
    <source>
        <dbReference type="ARBA" id="ARBA00005143"/>
    </source>
</evidence>
<dbReference type="Gene3D" id="3.20.20.70">
    <property type="entry name" value="Aldolase class I"/>
    <property type="match status" value="1"/>
</dbReference>
<dbReference type="InterPro" id="IPR000891">
    <property type="entry name" value="PYR_CT"/>
</dbReference>
<dbReference type="PANTHER" id="PTHR42738:SF7">
    <property type="entry name" value="HYDROXYMETHYLGLUTARYL-COA LYASE"/>
    <property type="match status" value="1"/>
</dbReference>
<gene>
    <name evidence="8" type="ORF">g.9973</name>
</gene>
<evidence type="ECO:0000259" key="7">
    <source>
        <dbReference type="PROSITE" id="PS50991"/>
    </source>
</evidence>
<dbReference type="FunFam" id="3.20.20.70:FF:000038">
    <property type="entry name" value="Hydroxymethylglutaryl-CoA lyase, mitochondrial"/>
    <property type="match status" value="1"/>
</dbReference>
<dbReference type="PROSITE" id="PS50991">
    <property type="entry name" value="PYR_CT"/>
    <property type="match status" value="1"/>
</dbReference>
<feature type="domain" description="Pyruvate carboxyltransferase" evidence="7">
    <location>
        <begin position="57"/>
        <end position="324"/>
    </location>
</feature>
<comment type="pathway">
    <text evidence="1">Metabolic intermediate metabolism; (S)-3-hydroxy-3-methylglutaryl-CoA degradation; acetoacetate from (S)-3-hydroxy-3-methylglutaryl-CoA: step 1/1.</text>
</comment>
<comment type="similarity">
    <text evidence="2">Belongs to the HMG-CoA lyase family.</text>
</comment>
<reference evidence="8" key="1">
    <citation type="submission" date="2015-12" db="EMBL/GenBank/DDBJ databases">
        <title>De novo transcriptome assembly of four potential Pierce s Disease insect vectors from Arizona vineyards.</title>
        <authorList>
            <person name="Tassone E.E."/>
        </authorList>
    </citation>
    <scope>NUCLEOTIDE SEQUENCE</scope>
</reference>
<dbReference type="AlphaFoldDB" id="A0A1B6EG21"/>
<evidence type="ECO:0000256" key="4">
    <source>
        <dbReference type="ARBA" id="ARBA00022723"/>
    </source>
</evidence>
<evidence type="ECO:0000313" key="8">
    <source>
        <dbReference type="EMBL" id="JAS36878.1"/>
    </source>
</evidence>
<dbReference type="GO" id="GO:0046872">
    <property type="term" value="F:metal ion binding"/>
    <property type="evidence" value="ECO:0007669"/>
    <property type="project" value="UniProtKB-KW"/>
</dbReference>
<dbReference type="InterPro" id="IPR043594">
    <property type="entry name" value="HMGL"/>
</dbReference>
<evidence type="ECO:0000256" key="5">
    <source>
        <dbReference type="ARBA" id="ARBA00023239"/>
    </source>
</evidence>
<dbReference type="EMBL" id="GEDC01000420">
    <property type="protein sequence ID" value="JAS36878.1"/>
    <property type="molecule type" value="Transcribed_RNA"/>
</dbReference>